<keyword evidence="2" id="KW-0430">Lectin</keyword>
<accession>A0A2Z6MNY4</accession>
<dbReference type="OrthoDB" id="2019747at2759"/>
<dbReference type="GO" id="GO:0009610">
    <property type="term" value="P:response to symbiotic fungus"/>
    <property type="evidence" value="ECO:0007669"/>
    <property type="project" value="UniProtKB-ARBA"/>
</dbReference>
<dbReference type="EMBL" id="DF973546">
    <property type="protein sequence ID" value="GAU34076.1"/>
    <property type="molecule type" value="Genomic_DNA"/>
</dbReference>
<evidence type="ECO:0000259" key="3">
    <source>
        <dbReference type="Pfam" id="PF00139"/>
    </source>
</evidence>
<sequence length="333" mass="37145">MHPFKPTLFSTFILTAGNIQLDFPYFTTTNTATNITFIGDSSLRNRIVSLTKSTTFSTGSIIYNKPISLFDILTNNTSSFSTTFSFSNTNPNNPTSFGDGIAFFLSPNNLSSSSSSITTTTFGLSTNFVAVEFDTRFDPRFNDPNGNHIGFDIDTLNSMKTVDPIYNGIDLNRDPILIVTVDLSGYFRGNDGVYVVFLLKKVLNFIRLKVGVFTLLSLNLQDLGCGVIRFRIILLVYWESGKIIEAVDKRLNGEFEDEEMRKVLMLGLSCANPDNAERPTMRRAVPFSVPKVKPSLTFSSDFPLTIDEIVSNVDDGDCEEFNTRKSMCEIKIE</sequence>
<dbReference type="InterPro" id="IPR019825">
    <property type="entry name" value="Lectin_legB_Mn/Ca_BS"/>
</dbReference>
<evidence type="ECO:0000313" key="5">
    <source>
        <dbReference type="Proteomes" id="UP000242715"/>
    </source>
</evidence>
<dbReference type="GO" id="GO:0030246">
    <property type="term" value="F:carbohydrate binding"/>
    <property type="evidence" value="ECO:0007669"/>
    <property type="project" value="UniProtKB-KW"/>
</dbReference>
<dbReference type="SUPFAM" id="SSF49899">
    <property type="entry name" value="Concanavalin A-like lectins/glucanases"/>
    <property type="match status" value="1"/>
</dbReference>
<reference evidence="5" key="1">
    <citation type="journal article" date="2017" name="Front. Plant Sci.">
        <title>Climate Clever Clovers: New Paradigm to Reduce the Environmental Footprint of Ruminants by Breeding Low Methanogenic Forages Utilizing Haplotype Variation.</title>
        <authorList>
            <person name="Kaur P."/>
            <person name="Appels R."/>
            <person name="Bayer P.E."/>
            <person name="Keeble-Gagnere G."/>
            <person name="Wang J."/>
            <person name="Hirakawa H."/>
            <person name="Shirasawa K."/>
            <person name="Vercoe P."/>
            <person name="Stefanova K."/>
            <person name="Durmic Z."/>
            <person name="Nichols P."/>
            <person name="Revell C."/>
            <person name="Isobe S.N."/>
            <person name="Edwards D."/>
            <person name="Erskine W."/>
        </authorList>
    </citation>
    <scope>NUCLEOTIDE SEQUENCE [LARGE SCALE GENOMIC DNA]</scope>
    <source>
        <strain evidence="5">cv. Daliak</strain>
    </source>
</reference>
<dbReference type="InterPro" id="IPR001220">
    <property type="entry name" value="Legume_lectin_dom"/>
</dbReference>
<dbReference type="Gene3D" id="1.10.510.10">
    <property type="entry name" value="Transferase(Phosphotransferase) domain 1"/>
    <property type="match status" value="1"/>
</dbReference>
<name>A0A2Z6MNY4_TRISU</name>
<evidence type="ECO:0000256" key="2">
    <source>
        <dbReference type="ARBA" id="ARBA00022734"/>
    </source>
</evidence>
<dbReference type="PANTHER" id="PTHR32401:SF48">
    <property type="entry name" value="LEGUME LECTIN DOMAIN-CONTAINING PROTEIN"/>
    <property type="match status" value="1"/>
</dbReference>
<protein>
    <recommendedName>
        <fullName evidence="3">Legume lectin domain-containing protein</fullName>
    </recommendedName>
</protein>
<dbReference type="Gene3D" id="2.60.120.200">
    <property type="match status" value="1"/>
</dbReference>
<dbReference type="InterPro" id="IPR013320">
    <property type="entry name" value="ConA-like_dom_sf"/>
</dbReference>
<feature type="domain" description="Legume lectin" evidence="3">
    <location>
        <begin position="20"/>
        <end position="179"/>
    </location>
</feature>
<gene>
    <name evidence="4" type="ORF">TSUD_255720</name>
</gene>
<dbReference type="InterPro" id="IPR050258">
    <property type="entry name" value="Leguminous_Lectin"/>
</dbReference>
<evidence type="ECO:0000256" key="1">
    <source>
        <dbReference type="ARBA" id="ARBA00007606"/>
    </source>
</evidence>
<dbReference type="AlphaFoldDB" id="A0A2Z6MNY4"/>
<keyword evidence="5" id="KW-1185">Reference proteome</keyword>
<dbReference type="Pfam" id="PF00139">
    <property type="entry name" value="Lectin_legB"/>
    <property type="match status" value="1"/>
</dbReference>
<organism evidence="4 5">
    <name type="scientific">Trifolium subterraneum</name>
    <name type="common">Subterranean clover</name>
    <dbReference type="NCBI Taxonomy" id="3900"/>
    <lineage>
        <taxon>Eukaryota</taxon>
        <taxon>Viridiplantae</taxon>
        <taxon>Streptophyta</taxon>
        <taxon>Embryophyta</taxon>
        <taxon>Tracheophyta</taxon>
        <taxon>Spermatophyta</taxon>
        <taxon>Magnoliopsida</taxon>
        <taxon>eudicotyledons</taxon>
        <taxon>Gunneridae</taxon>
        <taxon>Pentapetalae</taxon>
        <taxon>rosids</taxon>
        <taxon>fabids</taxon>
        <taxon>Fabales</taxon>
        <taxon>Fabaceae</taxon>
        <taxon>Papilionoideae</taxon>
        <taxon>50 kb inversion clade</taxon>
        <taxon>NPAAA clade</taxon>
        <taxon>Hologalegina</taxon>
        <taxon>IRL clade</taxon>
        <taxon>Trifolieae</taxon>
        <taxon>Trifolium</taxon>
    </lineage>
</organism>
<dbReference type="PANTHER" id="PTHR32401">
    <property type="entry name" value="CONCANAVALIN A-LIKE LECTIN FAMILY PROTEIN"/>
    <property type="match status" value="1"/>
</dbReference>
<dbReference type="Proteomes" id="UP000242715">
    <property type="component" value="Unassembled WGS sequence"/>
</dbReference>
<comment type="similarity">
    <text evidence="1">Belongs to the leguminous lectin family.</text>
</comment>
<dbReference type="PROSITE" id="PS00307">
    <property type="entry name" value="LECTIN_LEGUME_BETA"/>
    <property type="match status" value="1"/>
</dbReference>
<evidence type="ECO:0000313" key="4">
    <source>
        <dbReference type="EMBL" id="GAU34076.1"/>
    </source>
</evidence>
<proteinExistence type="inferred from homology"/>